<keyword evidence="2" id="KW-0732">Signal</keyword>
<feature type="region of interest" description="Disordered" evidence="1">
    <location>
        <begin position="102"/>
        <end position="122"/>
    </location>
</feature>
<dbReference type="AlphaFoldDB" id="A0AA39Z0Z9"/>
<feature type="chain" id="PRO_5041260506" evidence="2">
    <location>
        <begin position="24"/>
        <end position="354"/>
    </location>
</feature>
<sequence>MRVAVFITAALGVVLAGVAIASAANHPVIERVDATLAQANGNSTQANDTSTWASDGDHALSHSPILHHTHSHSPILRHSHSHSPILRHTHSHSPILSLTHSRSPIFDPGVRPTTSEYNPTPKPVFSVGPYTSARPILMGGPYIPPNVSSHGTVTSLSSASAVDTPGVLPTMMAAGDDESAPAITSAPTKTVAGRAAAADDEPSYAFPSYGDYPPDVFSDDDDFATGPPPFGAIPTDALIKRYAEQHGGDMKRRGGGNNGCFSPCYKFVRKYCRFLCHRVSVRGEATAAPAAGIEARRNRNRYSKASSTTDRYTDHYTEDGTSTYAFPTTSAAPTTCNGCLDVSYPLCIEICNRE</sequence>
<protein>
    <submittedName>
        <fullName evidence="3">Uncharacterized protein</fullName>
    </submittedName>
</protein>
<evidence type="ECO:0000256" key="1">
    <source>
        <dbReference type="SAM" id="MobiDB-lite"/>
    </source>
</evidence>
<name>A0AA39Z0Z9_9PEZI</name>
<gene>
    <name evidence="3" type="ORF">DIS24_g1924</name>
</gene>
<evidence type="ECO:0000313" key="4">
    <source>
        <dbReference type="Proteomes" id="UP001175001"/>
    </source>
</evidence>
<evidence type="ECO:0000256" key="2">
    <source>
        <dbReference type="SAM" id="SignalP"/>
    </source>
</evidence>
<evidence type="ECO:0000313" key="3">
    <source>
        <dbReference type="EMBL" id="KAK0662184.1"/>
    </source>
</evidence>
<dbReference type="EMBL" id="JAUJDW010000006">
    <property type="protein sequence ID" value="KAK0662184.1"/>
    <property type="molecule type" value="Genomic_DNA"/>
</dbReference>
<accession>A0AA39Z0Z9</accession>
<feature type="signal peptide" evidence="2">
    <location>
        <begin position="1"/>
        <end position="23"/>
    </location>
</feature>
<comment type="caution">
    <text evidence="3">The sequence shown here is derived from an EMBL/GenBank/DDBJ whole genome shotgun (WGS) entry which is preliminary data.</text>
</comment>
<dbReference type="Proteomes" id="UP001175001">
    <property type="component" value="Unassembled WGS sequence"/>
</dbReference>
<reference evidence="3" key="1">
    <citation type="submission" date="2023-06" db="EMBL/GenBank/DDBJ databases">
        <title>Multi-omics analyses reveal the molecular pathogenesis toolkit of Lasiodiplodia hormozganensis, a cross-kingdom pathogen.</title>
        <authorList>
            <person name="Felix C."/>
            <person name="Meneses R."/>
            <person name="Goncalves M.F.M."/>
            <person name="Tilleman L."/>
            <person name="Duarte A.S."/>
            <person name="Jorrin-Novo J.V."/>
            <person name="Van De Peer Y."/>
            <person name="Deforce D."/>
            <person name="Van Nieuwerburgh F."/>
            <person name="Esteves A.C."/>
            <person name="Alves A."/>
        </authorList>
    </citation>
    <scope>NUCLEOTIDE SEQUENCE</scope>
    <source>
        <strain evidence="3">CBS 339.90</strain>
    </source>
</reference>
<keyword evidence="4" id="KW-1185">Reference proteome</keyword>
<organism evidence="3 4">
    <name type="scientific">Lasiodiplodia hormozganensis</name>
    <dbReference type="NCBI Taxonomy" id="869390"/>
    <lineage>
        <taxon>Eukaryota</taxon>
        <taxon>Fungi</taxon>
        <taxon>Dikarya</taxon>
        <taxon>Ascomycota</taxon>
        <taxon>Pezizomycotina</taxon>
        <taxon>Dothideomycetes</taxon>
        <taxon>Dothideomycetes incertae sedis</taxon>
        <taxon>Botryosphaeriales</taxon>
        <taxon>Botryosphaeriaceae</taxon>
        <taxon>Lasiodiplodia</taxon>
    </lineage>
</organism>
<proteinExistence type="predicted"/>